<dbReference type="GO" id="GO:0005524">
    <property type="term" value="F:ATP binding"/>
    <property type="evidence" value="ECO:0007669"/>
    <property type="project" value="UniProtKB-UniRule"/>
</dbReference>
<evidence type="ECO:0000256" key="13">
    <source>
        <dbReference type="RuleBase" id="RU362085"/>
    </source>
</evidence>
<feature type="domain" description="SF4 helicase" evidence="15">
    <location>
        <begin position="219"/>
        <end position="485"/>
    </location>
</feature>
<dbReference type="InterPro" id="IPR007693">
    <property type="entry name" value="DNA_helicase_DnaB-like_N"/>
</dbReference>
<dbReference type="SMART" id="SM00382">
    <property type="entry name" value="AAA"/>
    <property type="match status" value="1"/>
</dbReference>
<dbReference type="PROSITE" id="PS51199">
    <property type="entry name" value="SF4_HELICASE"/>
    <property type="match status" value="1"/>
</dbReference>
<dbReference type="InterPro" id="IPR016136">
    <property type="entry name" value="DNA_helicase_N/primase_C"/>
</dbReference>
<dbReference type="SUPFAM" id="SSF48024">
    <property type="entry name" value="N-terminal domain of DnaB helicase"/>
    <property type="match status" value="1"/>
</dbReference>
<keyword evidence="9" id="KW-0413">Isomerase</keyword>
<keyword evidence="2 13" id="KW-0639">Primosome</keyword>
<keyword evidence="3 13" id="KW-0235">DNA replication</keyword>
<dbReference type="eggNOG" id="COG0305">
    <property type="taxonomic scope" value="Bacteria"/>
</dbReference>
<evidence type="ECO:0000256" key="5">
    <source>
        <dbReference type="ARBA" id="ARBA00022801"/>
    </source>
</evidence>
<dbReference type="EMBL" id="CP002353">
    <property type="protein sequence ID" value="ADV63442.1"/>
    <property type="molecule type" value="Genomic_DNA"/>
</dbReference>
<dbReference type="InterPro" id="IPR036185">
    <property type="entry name" value="DNA_heli_DnaB-like_N_sf"/>
</dbReference>
<evidence type="ECO:0000256" key="14">
    <source>
        <dbReference type="SAM" id="MobiDB-lite"/>
    </source>
</evidence>
<feature type="region of interest" description="Disordered" evidence="14">
    <location>
        <begin position="1"/>
        <end position="30"/>
    </location>
</feature>
<dbReference type="HOGENOM" id="CLU_005373_0_0_0"/>
<name>E8R1M4_ISOPI</name>
<evidence type="ECO:0000313" key="17">
    <source>
        <dbReference type="Proteomes" id="UP000008631"/>
    </source>
</evidence>
<reference key="1">
    <citation type="submission" date="2010-11" db="EMBL/GenBank/DDBJ databases">
        <title>The complete sequence of chromosome of Isophaera pallida ATCC 43644.</title>
        <authorList>
            <consortium name="US DOE Joint Genome Institute (JGI-PGF)"/>
            <person name="Lucas S."/>
            <person name="Copeland A."/>
            <person name="Lapidus A."/>
            <person name="Bruce D."/>
            <person name="Goodwin L."/>
            <person name="Pitluck S."/>
            <person name="Kyrpides N."/>
            <person name="Mavromatis K."/>
            <person name="Pagani I."/>
            <person name="Ivanova N."/>
            <person name="Saunders E."/>
            <person name="Brettin T."/>
            <person name="Detter J.C."/>
            <person name="Han C."/>
            <person name="Tapia R."/>
            <person name="Land M."/>
            <person name="Hauser L."/>
            <person name="Markowitz V."/>
            <person name="Cheng J.-F."/>
            <person name="Hugenholtz P."/>
            <person name="Woyke T."/>
            <person name="Wu D."/>
            <person name="Eisen J.A."/>
        </authorList>
    </citation>
    <scope>NUCLEOTIDE SEQUENCE</scope>
    <source>
        <strain>ATCC 43644</strain>
    </source>
</reference>
<keyword evidence="17" id="KW-1185">Reference proteome</keyword>
<evidence type="ECO:0000313" key="16">
    <source>
        <dbReference type="EMBL" id="ADV63442.1"/>
    </source>
</evidence>
<dbReference type="InterPro" id="IPR027417">
    <property type="entry name" value="P-loop_NTPase"/>
</dbReference>
<keyword evidence="4 13" id="KW-0547">Nucleotide-binding</keyword>
<dbReference type="Proteomes" id="UP000008631">
    <property type="component" value="Chromosome"/>
</dbReference>
<dbReference type="SUPFAM" id="SSF52540">
    <property type="entry name" value="P-loop containing nucleoside triphosphate hydrolases"/>
    <property type="match status" value="1"/>
</dbReference>
<dbReference type="AlphaFoldDB" id="E8R1M4"/>
<evidence type="ECO:0000256" key="10">
    <source>
        <dbReference type="ARBA" id="ARBA00044932"/>
    </source>
</evidence>
<dbReference type="FunCoup" id="E8R1M4">
    <property type="interactions" value="187"/>
</dbReference>
<dbReference type="GO" id="GO:0016887">
    <property type="term" value="F:ATP hydrolysis activity"/>
    <property type="evidence" value="ECO:0007669"/>
    <property type="project" value="RHEA"/>
</dbReference>
<evidence type="ECO:0000256" key="2">
    <source>
        <dbReference type="ARBA" id="ARBA00022515"/>
    </source>
</evidence>
<dbReference type="Gene3D" id="3.40.50.300">
    <property type="entry name" value="P-loop containing nucleotide triphosphate hydrolases"/>
    <property type="match status" value="1"/>
</dbReference>
<dbReference type="KEGG" id="ipa:Isop_2877"/>
<dbReference type="InterPro" id="IPR007694">
    <property type="entry name" value="DNA_helicase_DnaB-like_C"/>
</dbReference>
<accession>E8R1M4</accession>
<sequence>MAPSTTGNGSAFDGHGNANGSSGSGWTKRKRQERPLSLNLDLLDPTQRVPPQNLAAERGVLAGVLLNHEIVHEIILLINENDFYRDAHRIIFRSIRRLYDQGKAIDLITLGEDLRKADLMEAVGGDQALVEIANSVPHAANTLYYAQIVREKSILRRLIHAAHEIIEDGFANRKSAEEVVDDAERRIFAIAEETATGETHRIDSFLQEAIDRIEARQERNQTVSGLPTGFTDLDALTSGFHPEQLIVIAARPSMGKTAFALNICQYAVAVAGTPVLFVSLEMGRLELVERLLCAWTRIDSRKFRGLDRISTREHADLVKAAGELESLPLFIDETASRTVLQIHANCRRLRQRDQIGLVVIDYIQLLDSEQEGRESRQEQIAKISRKLKAMARDLRIPVIALSQLNRGVEQREDRRPRMSDLRESGAIEQDADLVLLLHRPEYYDPNDQPGIAEVIVAKNRNGATGTVQLTFLKNIMRFENCAASIVPDAGPGSPF</sequence>
<dbReference type="PANTHER" id="PTHR30153:SF2">
    <property type="entry name" value="REPLICATIVE DNA HELICASE"/>
    <property type="match status" value="1"/>
</dbReference>
<dbReference type="RefSeq" id="WP_013565730.1">
    <property type="nucleotide sequence ID" value="NC_014962.1"/>
</dbReference>
<dbReference type="EC" id="5.6.2.3" evidence="12 13"/>
<comment type="function">
    <text evidence="10 13">The main replicative DNA helicase, it participates in initiation and elongation during chromosome replication. Travels ahead of the DNA replisome, separating dsDNA into templates for DNA synthesis. A processive ATP-dependent 5'-3' DNA helicase it has DNA-dependent ATPase activity.</text>
</comment>
<evidence type="ECO:0000256" key="12">
    <source>
        <dbReference type="NCBIfam" id="TIGR00665"/>
    </source>
</evidence>
<comment type="catalytic activity">
    <reaction evidence="11 13">
        <text>ATP + H2O = ADP + phosphate + H(+)</text>
        <dbReference type="Rhea" id="RHEA:13065"/>
        <dbReference type="ChEBI" id="CHEBI:15377"/>
        <dbReference type="ChEBI" id="CHEBI:15378"/>
        <dbReference type="ChEBI" id="CHEBI:30616"/>
        <dbReference type="ChEBI" id="CHEBI:43474"/>
        <dbReference type="ChEBI" id="CHEBI:456216"/>
        <dbReference type="EC" id="5.6.2.3"/>
    </reaction>
</comment>
<dbReference type="Pfam" id="PF00772">
    <property type="entry name" value="DnaB"/>
    <property type="match status" value="1"/>
</dbReference>
<dbReference type="NCBIfam" id="TIGR00665">
    <property type="entry name" value="DnaB"/>
    <property type="match status" value="1"/>
</dbReference>
<dbReference type="GO" id="GO:0043139">
    <property type="term" value="F:5'-3' DNA helicase activity"/>
    <property type="evidence" value="ECO:0007669"/>
    <property type="project" value="UniProtKB-EC"/>
</dbReference>
<dbReference type="InterPro" id="IPR003593">
    <property type="entry name" value="AAA+_ATPase"/>
</dbReference>
<evidence type="ECO:0000256" key="9">
    <source>
        <dbReference type="ARBA" id="ARBA00023235"/>
    </source>
</evidence>
<dbReference type="CDD" id="cd00984">
    <property type="entry name" value="DnaB_C"/>
    <property type="match status" value="1"/>
</dbReference>
<gene>
    <name evidence="16" type="ordered locus">Isop_2877</name>
</gene>
<dbReference type="Gene3D" id="1.10.860.10">
    <property type="entry name" value="DNAb Helicase, Chain A"/>
    <property type="match status" value="1"/>
</dbReference>
<dbReference type="Pfam" id="PF03796">
    <property type="entry name" value="DnaB_C"/>
    <property type="match status" value="1"/>
</dbReference>
<keyword evidence="6 13" id="KW-0347">Helicase</keyword>
<dbReference type="PANTHER" id="PTHR30153">
    <property type="entry name" value="REPLICATIVE DNA HELICASE DNAB"/>
    <property type="match status" value="1"/>
</dbReference>
<evidence type="ECO:0000256" key="8">
    <source>
        <dbReference type="ARBA" id="ARBA00023125"/>
    </source>
</evidence>
<keyword evidence="7 13" id="KW-0067">ATP-binding</keyword>
<proteinExistence type="inferred from homology"/>
<dbReference type="InParanoid" id="E8R1M4"/>
<dbReference type="GO" id="GO:1990077">
    <property type="term" value="C:primosome complex"/>
    <property type="evidence" value="ECO:0007669"/>
    <property type="project" value="UniProtKB-UniRule"/>
</dbReference>
<dbReference type="GO" id="GO:0006269">
    <property type="term" value="P:DNA replication, synthesis of primer"/>
    <property type="evidence" value="ECO:0007669"/>
    <property type="project" value="UniProtKB-UniRule"/>
</dbReference>
<evidence type="ECO:0000259" key="15">
    <source>
        <dbReference type="PROSITE" id="PS51199"/>
    </source>
</evidence>
<evidence type="ECO:0000256" key="4">
    <source>
        <dbReference type="ARBA" id="ARBA00022741"/>
    </source>
</evidence>
<evidence type="ECO:0000256" key="3">
    <source>
        <dbReference type="ARBA" id="ARBA00022705"/>
    </source>
</evidence>
<dbReference type="GO" id="GO:0003677">
    <property type="term" value="F:DNA binding"/>
    <property type="evidence" value="ECO:0007669"/>
    <property type="project" value="UniProtKB-UniRule"/>
</dbReference>
<dbReference type="InterPro" id="IPR007692">
    <property type="entry name" value="DNA_helicase_DnaB"/>
</dbReference>
<dbReference type="GO" id="GO:0005829">
    <property type="term" value="C:cytosol"/>
    <property type="evidence" value="ECO:0007669"/>
    <property type="project" value="TreeGrafter"/>
</dbReference>
<comment type="similarity">
    <text evidence="1 13">Belongs to the helicase family. DnaB subfamily.</text>
</comment>
<protein>
    <recommendedName>
        <fullName evidence="12 13">Replicative DNA helicase</fullName>
        <ecNumber evidence="12 13">5.6.2.3</ecNumber>
    </recommendedName>
</protein>
<evidence type="ECO:0000256" key="7">
    <source>
        <dbReference type="ARBA" id="ARBA00022840"/>
    </source>
</evidence>
<keyword evidence="5 13" id="KW-0378">Hydrolase</keyword>
<evidence type="ECO:0000256" key="1">
    <source>
        <dbReference type="ARBA" id="ARBA00008428"/>
    </source>
</evidence>
<evidence type="ECO:0000256" key="6">
    <source>
        <dbReference type="ARBA" id="ARBA00022806"/>
    </source>
</evidence>
<reference evidence="16 17" key="2">
    <citation type="journal article" date="2011" name="Stand. Genomic Sci.">
        <title>Complete genome sequence of Isosphaera pallida type strain (IS1B).</title>
        <authorList>
            <consortium name="US DOE Joint Genome Institute (JGI-PGF)"/>
            <person name="Goker M."/>
            <person name="Cleland D."/>
            <person name="Saunders E."/>
            <person name="Lapidus A."/>
            <person name="Nolan M."/>
            <person name="Lucas S."/>
            <person name="Hammon N."/>
            <person name="Deshpande S."/>
            <person name="Cheng J.F."/>
            <person name="Tapia R."/>
            <person name="Han C."/>
            <person name="Goodwin L."/>
            <person name="Pitluck S."/>
            <person name="Liolios K."/>
            <person name="Pagani I."/>
            <person name="Ivanova N."/>
            <person name="Mavromatis K."/>
            <person name="Pati A."/>
            <person name="Chen A."/>
            <person name="Palaniappan K."/>
            <person name="Land M."/>
            <person name="Hauser L."/>
            <person name="Chang Y.J."/>
            <person name="Jeffries C.D."/>
            <person name="Detter J.C."/>
            <person name="Beck B."/>
            <person name="Woyke T."/>
            <person name="Bristow J."/>
            <person name="Eisen J.A."/>
            <person name="Markowitz V."/>
            <person name="Hugenholtz P."/>
            <person name="Kyrpides N.C."/>
            <person name="Klenk H.P."/>
        </authorList>
    </citation>
    <scope>NUCLEOTIDE SEQUENCE [LARGE SCALE GENOMIC DNA]</scope>
    <source>
        <strain evidence="17">ATCC 43644 / DSM 9630 / IS1B</strain>
    </source>
</reference>
<keyword evidence="8 13" id="KW-0238">DNA-binding</keyword>
<evidence type="ECO:0000256" key="11">
    <source>
        <dbReference type="ARBA" id="ARBA00048954"/>
    </source>
</evidence>
<dbReference type="STRING" id="575540.Isop_2877"/>
<organism evidence="16 17">
    <name type="scientific">Isosphaera pallida (strain ATCC 43644 / DSM 9630 / IS1B)</name>
    <dbReference type="NCBI Taxonomy" id="575540"/>
    <lineage>
        <taxon>Bacteria</taxon>
        <taxon>Pseudomonadati</taxon>
        <taxon>Planctomycetota</taxon>
        <taxon>Planctomycetia</taxon>
        <taxon>Isosphaerales</taxon>
        <taxon>Isosphaeraceae</taxon>
        <taxon>Isosphaera</taxon>
    </lineage>
</organism>
<dbReference type="FunFam" id="1.10.860.10:FF:000001">
    <property type="entry name" value="Replicative DNA helicase"/>
    <property type="match status" value="1"/>
</dbReference>
<dbReference type="OrthoDB" id="9773982at2"/>